<evidence type="ECO:0000256" key="11">
    <source>
        <dbReference type="ARBA" id="ARBA00023163"/>
    </source>
</evidence>
<dbReference type="Pfam" id="PF04567">
    <property type="entry name" value="RNA_pol_Rpb2_5"/>
    <property type="match status" value="1"/>
</dbReference>
<proteinExistence type="inferred from homology"/>
<sequence>MSNMGDGQQHRGEIDVDELWTVYKSFIRETGLARQHLDSFNRLVTQEIQKIIDSIGEVRPQWRIYAGRRRYRRGRFEEPEVHLPDVKIVFGKARFKEPMAREVIESFDRRVTPFECRVRGITYSAPLMVEMTIVQDNMVERTREVKIADFPVMVKSVLDPLSKYDEETVIEMGEDPGDPGGYFIINGSEKVIVAQEDLAVNRIIVNKSTAATARITHTAKAVSTVLGLRRQAIVDRMSDGTLEASLSRLRYRIPLVVLLRALGLEKDLEIMLAVSADPDVQREMLPSLEKGRALAPTKEDALKYLGNRIAPGQPLEVRIRRAEEFLDTQLLPHLGNRPEDRIKKAYFLAEMANRVLQLYLGKRGEDDKDFLGNKRLRLAGDLIAELFRESLEALANTMAQKLEEQLAERRQIRLDFLVRPTIISDRLKGAIATGNWGQDRTGISQQLDRTNWISLLSHLRRVISPLSRGQAHFEARDLHGSHWGRYCPFETPEGINCGLVKNLALSAYISVGIEESIVEEMLVKELGVVPLERILEEAKQAGEPPEIMLKGTKVFINGRPLGYHPDGEELAREIRELRRSGRLNVERPWEVSVYHLKEGEIDELYVNTDSGRLMRPVVVVEDGVPKLTREHVEKLSKGEITFWDLVKQGVIEMLDPEEEQNAFIAELPWEVTKEHTHMELWVPAIVGVAAATIGYLEHNQSPRNTYQAAMAKQALGVYALNYRIRLDSHSYLLQYPQVPIVQTRMLDIMGYNERPAGQNMVVAIMSYTGYNIEDALIFNKGSIDMGLARAYFFRVYTGIENEYPGGERDRITLPKPDEVYDYRGAAAYSKLEADGIVAPETEVEGGEILIGRVSPPRFLGEGRVISMATVRRRDTSIPMRLGEKGVVDMVVISTTVERNKLVKVRVRNLRIPEIGDKFAGRHGQKGVIGMIFPRYDMPYTEDGIEPDVILNPHAIPSRMTVGQLLEEIAGKLGAIKGRFVDATPFFKEDIDGLRLELLKEGYDPNAREVMYDGRTGQIIEAPITIGVAYYQRLYHMVADKIHARATGRVHLLTRQPTEGKARQGGLRFGEMERDCLVGHGASMLLRDRMLENSDAYIMYVCNTCGNIAWFNRRKKVLECPIHGEEGDIRPVKVPYAFKLLLQEITSMMIKPELKVTDKISVIRKIVGDYT</sequence>
<dbReference type="NCBIfam" id="NF007175">
    <property type="entry name" value="PRK09606.1"/>
    <property type="match status" value="1"/>
</dbReference>
<dbReference type="Pfam" id="PF04560">
    <property type="entry name" value="RNA_pol_Rpb2_7"/>
    <property type="match status" value="1"/>
</dbReference>
<dbReference type="EC" id="2.7.7.6" evidence="14"/>
<keyword evidence="8" id="KW-0479">Metal-binding</keyword>
<dbReference type="STRING" id="1198449.ACAM_1165"/>
<keyword evidence="23" id="KW-1185">Reference proteome</keyword>
<organism evidence="22 23">
    <name type="scientific">Aeropyrum camini SY1 = JCM 12091</name>
    <dbReference type="NCBI Taxonomy" id="1198449"/>
    <lineage>
        <taxon>Archaea</taxon>
        <taxon>Thermoproteota</taxon>
        <taxon>Thermoprotei</taxon>
        <taxon>Desulfurococcales</taxon>
        <taxon>Desulfurococcaceae</taxon>
        <taxon>Aeropyrum</taxon>
    </lineage>
</organism>
<dbReference type="InterPro" id="IPR037033">
    <property type="entry name" value="DNA-dir_RNAP_su2_hyb_sf"/>
</dbReference>
<evidence type="ECO:0000256" key="8">
    <source>
        <dbReference type="ARBA" id="ARBA00022723"/>
    </source>
</evidence>
<dbReference type="GO" id="GO:0000428">
    <property type="term" value="C:DNA-directed RNA polymerase complex"/>
    <property type="evidence" value="ECO:0007669"/>
    <property type="project" value="UniProtKB-KW"/>
</dbReference>
<dbReference type="Gene3D" id="3.90.1100.10">
    <property type="match status" value="1"/>
</dbReference>
<feature type="domain" description="DNA-directed RNA polymerase subunit 2 hybrid-binding" evidence="15">
    <location>
        <begin position="690"/>
        <end position="1062"/>
    </location>
</feature>
<dbReference type="InterPro" id="IPR007647">
    <property type="entry name" value="RNA_pol_Rpb2_5"/>
</dbReference>
<dbReference type="InterPro" id="IPR007644">
    <property type="entry name" value="RNA_pol_bsu_protrusion"/>
</dbReference>
<dbReference type="Gene3D" id="2.40.270.10">
    <property type="entry name" value="DNA-directed RNA polymerase, subunit 2, domain 6"/>
    <property type="match status" value="1"/>
</dbReference>
<dbReference type="PANTHER" id="PTHR20856">
    <property type="entry name" value="DNA-DIRECTED RNA POLYMERASE I SUBUNIT 2"/>
    <property type="match status" value="1"/>
</dbReference>
<dbReference type="GO" id="GO:0005737">
    <property type="term" value="C:cytoplasm"/>
    <property type="evidence" value="ECO:0007669"/>
    <property type="project" value="UniProtKB-SubCell"/>
</dbReference>
<gene>
    <name evidence="22" type="primary">rpoB</name>
    <name evidence="22" type="ORF">ACAM_1165</name>
</gene>
<evidence type="ECO:0000256" key="10">
    <source>
        <dbReference type="ARBA" id="ARBA00023125"/>
    </source>
</evidence>
<dbReference type="Pfam" id="PF04561">
    <property type="entry name" value="RNA_pol_Rpb2_2"/>
    <property type="match status" value="1"/>
</dbReference>
<feature type="domain" description="RNA polymerase Rpb2" evidence="17">
    <location>
        <begin position="201"/>
        <end position="377"/>
    </location>
</feature>
<comment type="catalytic activity">
    <reaction evidence="12 14">
        <text>RNA(n) + a ribonucleoside 5'-triphosphate = RNA(n+1) + diphosphate</text>
        <dbReference type="Rhea" id="RHEA:21248"/>
        <dbReference type="Rhea" id="RHEA-COMP:14527"/>
        <dbReference type="Rhea" id="RHEA-COMP:17342"/>
        <dbReference type="ChEBI" id="CHEBI:33019"/>
        <dbReference type="ChEBI" id="CHEBI:61557"/>
        <dbReference type="ChEBI" id="CHEBI:140395"/>
        <dbReference type="EC" id="2.7.7.6"/>
    </reaction>
</comment>
<dbReference type="KEGG" id="acj:ACAM_1165"/>
<comment type="subcellular location">
    <subcellularLocation>
        <location evidence="2">Cytoplasm</location>
    </subcellularLocation>
</comment>
<evidence type="ECO:0000259" key="17">
    <source>
        <dbReference type="Pfam" id="PF04561"/>
    </source>
</evidence>
<dbReference type="EMBL" id="AP012489">
    <property type="protein sequence ID" value="BAN90634.1"/>
    <property type="molecule type" value="Genomic_DNA"/>
</dbReference>
<feature type="domain" description="RNA polymerase beta subunit protrusion" evidence="18">
    <location>
        <begin position="31"/>
        <end position="424"/>
    </location>
</feature>
<dbReference type="InterPro" id="IPR007121">
    <property type="entry name" value="RNA_pol_bsu_CS"/>
</dbReference>
<comment type="cofactor">
    <cofactor evidence="1">
        <name>Zn(2+)</name>
        <dbReference type="ChEBI" id="CHEBI:29105"/>
    </cofactor>
</comment>
<dbReference type="InterPro" id="IPR007646">
    <property type="entry name" value="RNA_pol_Rpb2_4"/>
</dbReference>
<feature type="domain" description="RNA polymerase Rpb2" evidence="19">
    <location>
        <begin position="445"/>
        <end position="509"/>
    </location>
</feature>
<comment type="similarity">
    <text evidence="3 13">Belongs to the RNA polymerase beta chain family.</text>
</comment>
<dbReference type="InterPro" id="IPR007641">
    <property type="entry name" value="RNA_pol_Rpb2_7"/>
</dbReference>
<dbReference type="GO" id="GO:0006351">
    <property type="term" value="P:DNA-templated transcription"/>
    <property type="evidence" value="ECO:0007669"/>
    <property type="project" value="InterPro"/>
</dbReference>
<evidence type="ECO:0000256" key="13">
    <source>
        <dbReference type="RuleBase" id="RU000434"/>
    </source>
</evidence>
<name>U3TH45_9CREN</name>
<dbReference type="NCBIfam" id="TIGR03670">
    <property type="entry name" value="rpoB_arch"/>
    <property type="match status" value="1"/>
</dbReference>
<dbReference type="GO" id="GO:0032549">
    <property type="term" value="F:ribonucleoside binding"/>
    <property type="evidence" value="ECO:0007669"/>
    <property type="project" value="InterPro"/>
</dbReference>
<feature type="domain" description="RNA polymerase Rpb2" evidence="16">
    <location>
        <begin position="1064"/>
        <end position="1154"/>
    </location>
</feature>
<keyword evidence="9" id="KW-0862">Zinc</keyword>
<evidence type="ECO:0000256" key="6">
    <source>
        <dbReference type="ARBA" id="ARBA00022679"/>
    </source>
</evidence>
<keyword evidence="7 14" id="KW-0548">Nucleotidyltransferase</keyword>
<dbReference type="InterPro" id="IPR015712">
    <property type="entry name" value="DNA-dir_RNA_pol_su2"/>
</dbReference>
<dbReference type="InterPro" id="IPR007642">
    <property type="entry name" value="RNA_pol_Rpb2_2"/>
</dbReference>
<keyword evidence="11 14" id="KW-0804">Transcription</keyword>
<dbReference type="PATRIC" id="fig|1198449.6.peg.1177"/>
<dbReference type="InterPro" id="IPR037034">
    <property type="entry name" value="RNA_pol_Rpb2_2_sf"/>
</dbReference>
<keyword evidence="10" id="KW-0238">DNA-binding</keyword>
<evidence type="ECO:0000259" key="20">
    <source>
        <dbReference type="Pfam" id="PF04566"/>
    </source>
</evidence>
<evidence type="ECO:0000313" key="23">
    <source>
        <dbReference type="Proteomes" id="UP000016887"/>
    </source>
</evidence>
<dbReference type="InterPro" id="IPR019969">
    <property type="entry name" value="RNAP_Rpo2"/>
</dbReference>
<evidence type="ECO:0000259" key="21">
    <source>
        <dbReference type="Pfam" id="PF04567"/>
    </source>
</evidence>
<dbReference type="Pfam" id="PF04563">
    <property type="entry name" value="RNA_pol_Rpb2_1"/>
    <property type="match status" value="1"/>
</dbReference>
<evidence type="ECO:0000259" key="15">
    <source>
        <dbReference type="Pfam" id="PF00562"/>
    </source>
</evidence>
<dbReference type="GO" id="GO:0003677">
    <property type="term" value="F:DNA binding"/>
    <property type="evidence" value="ECO:0007669"/>
    <property type="project" value="UniProtKB-KW"/>
</dbReference>
<dbReference type="PROSITE" id="PS01166">
    <property type="entry name" value="RNA_POL_BETA"/>
    <property type="match status" value="1"/>
</dbReference>
<dbReference type="InterPro" id="IPR014724">
    <property type="entry name" value="RNA_pol_RPB2_OB-fold"/>
</dbReference>
<evidence type="ECO:0000313" key="22">
    <source>
        <dbReference type="EMBL" id="BAN90634.1"/>
    </source>
</evidence>
<evidence type="ECO:0000256" key="14">
    <source>
        <dbReference type="RuleBase" id="RU363031"/>
    </source>
</evidence>
<evidence type="ECO:0000256" key="4">
    <source>
        <dbReference type="ARBA" id="ARBA00022478"/>
    </source>
</evidence>
<feature type="domain" description="RNA polymerase Rpb2" evidence="21">
    <location>
        <begin position="642"/>
        <end position="674"/>
    </location>
</feature>
<dbReference type="InterPro" id="IPR007120">
    <property type="entry name" value="DNA-dir_RNAP_su2_dom"/>
</dbReference>
<dbReference type="SUPFAM" id="SSF64484">
    <property type="entry name" value="beta and beta-prime subunits of DNA dependent RNA-polymerase"/>
    <property type="match status" value="1"/>
</dbReference>
<dbReference type="InterPro" id="IPR007645">
    <property type="entry name" value="RNA_pol_Rpb2_3"/>
</dbReference>
<evidence type="ECO:0000259" key="16">
    <source>
        <dbReference type="Pfam" id="PF04560"/>
    </source>
</evidence>
<dbReference type="CDD" id="cd00653">
    <property type="entry name" value="RNA_pol_B_RPB2"/>
    <property type="match status" value="1"/>
</dbReference>
<evidence type="ECO:0000256" key="2">
    <source>
        <dbReference type="ARBA" id="ARBA00004496"/>
    </source>
</evidence>
<dbReference type="Proteomes" id="UP000016887">
    <property type="component" value="Chromosome"/>
</dbReference>
<dbReference type="Gene3D" id="2.40.50.150">
    <property type="match status" value="1"/>
</dbReference>
<dbReference type="GO" id="GO:0008270">
    <property type="term" value="F:zinc ion binding"/>
    <property type="evidence" value="ECO:0007669"/>
    <property type="project" value="InterPro"/>
</dbReference>
<dbReference type="Pfam" id="PF04565">
    <property type="entry name" value="RNA_pol_Rpb2_3"/>
    <property type="match status" value="1"/>
</dbReference>
<comment type="function">
    <text evidence="14">DNA-dependent RNA polymerase catalyzes the transcription of DNA into RNA using the four ribonucleoside triphosphates as substrates.</text>
</comment>
<dbReference type="Gene3D" id="3.90.1800.10">
    <property type="entry name" value="RNA polymerase alpha subunit dimerisation domain"/>
    <property type="match status" value="1"/>
</dbReference>
<keyword evidence="4 14" id="KW-0240">DNA-directed RNA polymerase</keyword>
<keyword evidence="6 14" id="KW-0808">Transferase</keyword>
<dbReference type="Gene3D" id="3.90.1110.10">
    <property type="entry name" value="RNA polymerase Rpb2, domain 2"/>
    <property type="match status" value="1"/>
</dbReference>
<evidence type="ECO:0000259" key="18">
    <source>
        <dbReference type="Pfam" id="PF04563"/>
    </source>
</evidence>
<protein>
    <recommendedName>
        <fullName evidence="14">DNA-directed RNA polymerase subunit beta</fullName>
        <ecNumber evidence="14">2.7.7.6</ecNumber>
    </recommendedName>
</protein>
<dbReference type="GO" id="GO:0003899">
    <property type="term" value="F:DNA-directed RNA polymerase activity"/>
    <property type="evidence" value="ECO:0007669"/>
    <property type="project" value="UniProtKB-EC"/>
</dbReference>
<feature type="domain" description="RNA polymerase Rpb2" evidence="20">
    <location>
        <begin position="554"/>
        <end position="621"/>
    </location>
</feature>
<evidence type="ECO:0000256" key="5">
    <source>
        <dbReference type="ARBA" id="ARBA00022490"/>
    </source>
</evidence>
<dbReference type="eggNOG" id="arCOG01762">
    <property type="taxonomic scope" value="Archaea"/>
</dbReference>
<evidence type="ECO:0000256" key="7">
    <source>
        <dbReference type="ARBA" id="ARBA00022695"/>
    </source>
</evidence>
<evidence type="ECO:0000256" key="12">
    <source>
        <dbReference type="ARBA" id="ARBA00048552"/>
    </source>
</evidence>
<evidence type="ECO:0000259" key="19">
    <source>
        <dbReference type="Pfam" id="PF04565"/>
    </source>
</evidence>
<evidence type="ECO:0000256" key="9">
    <source>
        <dbReference type="ARBA" id="ARBA00022833"/>
    </source>
</evidence>
<keyword evidence="5" id="KW-0963">Cytoplasm</keyword>
<dbReference type="AlphaFoldDB" id="U3TH45"/>
<evidence type="ECO:0000256" key="3">
    <source>
        <dbReference type="ARBA" id="ARBA00006835"/>
    </source>
</evidence>
<dbReference type="NCBIfam" id="NF006335">
    <property type="entry name" value="PRK08565.1"/>
    <property type="match status" value="1"/>
</dbReference>
<accession>U3TH45</accession>
<dbReference type="Pfam" id="PF04566">
    <property type="entry name" value="RNA_pol_Rpb2_4"/>
    <property type="match status" value="1"/>
</dbReference>
<dbReference type="Gene3D" id="3.90.1070.20">
    <property type="match status" value="1"/>
</dbReference>
<reference evidence="22 23" key="1">
    <citation type="journal article" date="2013" name="Appl. Environ. Microbiol.">
        <title>Variation of the Virus-Related Elements within Syntenic Genomes of the Hyperthermophilic Archaeon Aeropyrum.</title>
        <authorList>
            <person name="Daifuku T."/>
            <person name="Yoshida T."/>
            <person name="Kitamura T."/>
            <person name="Kawaichi S."/>
            <person name="Inoue T."/>
            <person name="Nomura K."/>
            <person name="Yoshida Y."/>
            <person name="Kuno S."/>
            <person name="Sako Y."/>
        </authorList>
    </citation>
    <scope>NUCLEOTIDE SEQUENCE [LARGE SCALE GENOMIC DNA]</scope>
    <source>
        <strain evidence="22 23">SY1</strain>
    </source>
</reference>
<evidence type="ECO:0000256" key="1">
    <source>
        <dbReference type="ARBA" id="ARBA00001947"/>
    </source>
</evidence>
<dbReference type="Pfam" id="PF00562">
    <property type="entry name" value="RNA_pol_Rpb2_6"/>
    <property type="match status" value="1"/>
</dbReference>